<sequence length="103" mass="11471">MADDRPTKSGSIGSVELPHNLLDIRPWVSSYPITLVKVEKMVNVGDSVQAPCEDSALLCNNLGHLLFIINHLGIPIDFPLALDTPYVCLTGHWSRVLIPWYVY</sequence>
<dbReference type="Proteomes" id="UP000824120">
    <property type="component" value="Chromosome 10"/>
</dbReference>
<gene>
    <name evidence="1" type="ORF">H5410_051591</name>
</gene>
<organism evidence="1 2">
    <name type="scientific">Solanum commersonii</name>
    <name type="common">Commerson's wild potato</name>
    <name type="synonym">Commerson's nightshade</name>
    <dbReference type="NCBI Taxonomy" id="4109"/>
    <lineage>
        <taxon>Eukaryota</taxon>
        <taxon>Viridiplantae</taxon>
        <taxon>Streptophyta</taxon>
        <taxon>Embryophyta</taxon>
        <taxon>Tracheophyta</taxon>
        <taxon>Spermatophyta</taxon>
        <taxon>Magnoliopsida</taxon>
        <taxon>eudicotyledons</taxon>
        <taxon>Gunneridae</taxon>
        <taxon>Pentapetalae</taxon>
        <taxon>asterids</taxon>
        <taxon>lamiids</taxon>
        <taxon>Solanales</taxon>
        <taxon>Solanaceae</taxon>
        <taxon>Solanoideae</taxon>
        <taxon>Solaneae</taxon>
        <taxon>Solanum</taxon>
    </lineage>
</organism>
<accession>A0A9J5X102</accession>
<comment type="caution">
    <text evidence="1">The sequence shown here is derived from an EMBL/GenBank/DDBJ whole genome shotgun (WGS) entry which is preliminary data.</text>
</comment>
<dbReference type="AlphaFoldDB" id="A0A9J5X102"/>
<evidence type="ECO:0000313" key="2">
    <source>
        <dbReference type="Proteomes" id="UP000824120"/>
    </source>
</evidence>
<proteinExistence type="predicted"/>
<reference evidence="1 2" key="1">
    <citation type="submission" date="2020-09" db="EMBL/GenBank/DDBJ databases">
        <title>De no assembly of potato wild relative species, Solanum commersonii.</title>
        <authorList>
            <person name="Cho K."/>
        </authorList>
    </citation>
    <scope>NUCLEOTIDE SEQUENCE [LARGE SCALE GENOMIC DNA]</scope>
    <source>
        <strain evidence="1">LZ3.2</strain>
        <tissue evidence="1">Leaf</tissue>
    </source>
</reference>
<dbReference type="EMBL" id="JACXVP010000010">
    <property type="protein sequence ID" value="KAG5580964.1"/>
    <property type="molecule type" value="Genomic_DNA"/>
</dbReference>
<evidence type="ECO:0000313" key="1">
    <source>
        <dbReference type="EMBL" id="KAG5580964.1"/>
    </source>
</evidence>
<name>A0A9J5X102_SOLCO</name>
<protein>
    <submittedName>
        <fullName evidence="1">Uncharacterized protein</fullName>
    </submittedName>
</protein>
<keyword evidence="2" id="KW-1185">Reference proteome</keyword>